<dbReference type="NCBIfam" id="TIGR02541">
    <property type="entry name" value="flagell_FlgJ"/>
    <property type="match status" value="1"/>
</dbReference>
<dbReference type="PRINTS" id="PR01002">
    <property type="entry name" value="FLGFLGJ"/>
</dbReference>
<dbReference type="Pfam" id="PF01832">
    <property type="entry name" value="Glucosaminidase"/>
    <property type="match status" value="1"/>
</dbReference>
<dbReference type="HOGENOM" id="CLU_013771_3_0_6"/>
<evidence type="ECO:0000256" key="5">
    <source>
        <dbReference type="ARBA" id="ARBA00013433"/>
    </source>
</evidence>
<evidence type="ECO:0000256" key="6">
    <source>
        <dbReference type="ARBA" id="ARBA00022764"/>
    </source>
</evidence>
<feature type="compositionally biased region" description="Low complexity" evidence="12">
    <location>
        <begin position="142"/>
        <end position="161"/>
    </location>
</feature>
<dbReference type="Proteomes" id="UP000009080">
    <property type="component" value="Chromosome"/>
</dbReference>
<dbReference type="PANTHER" id="PTHR33308">
    <property type="entry name" value="PEPTIDOGLYCAN HYDROLASE FLGJ"/>
    <property type="match status" value="1"/>
</dbReference>
<comment type="function">
    <text evidence="1">Flagellum-specific muramidase which hydrolyzes the peptidoglycan layer to assemble the rod structure in the periplasmic space.</text>
</comment>
<keyword evidence="9" id="KW-0326">Glycosidase</keyword>
<dbReference type="GO" id="GO:0071973">
    <property type="term" value="P:bacterial-type flagellum-dependent cell motility"/>
    <property type="evidence" value="ECO:0007669"/>
    <property type="project" value="TreeGrafter"/>
</dbReference>
<evidence type="ECO:0000256" key="7">
    <source>
        <dbReference type="ARBA" id="ARBA00022795"/>
    </source>
</evidence>
<dbReference type="GO" id="GO:0004040">
    <property type="term" value="F:amidase activity"/>
    <property type="evidence" value="ECO:0007669"/>
    <property type="project" value="InterPro"/>
</dbReference>
<dbReference type="AlphaFoldDB" id="C5BRS6"/>
<evidence type="ECO:0000256" key="11">
    <source>
        <dbReference type="ARBA" id="ARBA00030835"/>
    </source>
</evidence>
<feature type="domain" description="Mannosyl-glycoprotein endo-beta-N-acetylglucosamidase-like" evidence="13">
    <location>
        <begin position="167"/>
        <end position="328"/>
    </location>
</feature>
<keyword evidence="7" id="KW-1005">Bacterial flagellum biogenesis</keyword>
<dbReference type="SMART" id="SM00047">
    <property type="entry name" value="LYZ2"/>
    <property type="match status" value="1"/>
</dbReference>
<keyword evidence="10" id="KW-0961">Cell wall biogenesis/degradation</keyword>
<keyword evidence="14" id="KW-0969">Cilium</keyword>
<dbReference type="Gene3D" id="2.10.70.40">
    <property type="entry name" value="peptidoglycan hydrolase"/>
    <property type="match status" value="1"/>
</dbReference>
<name>C5BRS6_TERTT</name>
<dbReference type="KEGG" id="ttu:TERTU_1233"/>
<evidence type="ECO:0000313" key="15">
    <source>
        <dbReference type="Proteomes" id="UP000009080"/>
    </source>
</evidence>
<dbReference type="GO" id="GO:0044780">
    <property type="term" value="P:bacterial-type flagellum assembly"/>
    <property type="evidence" value="ECO:0007669"/>
    <property type="project" value="InterPro"/>
</dbReference>
<dbReference type="InterPro" id="IPR013377">
    <property type="entry name" value="FlgJ"/>
</dbReference>
<reference evidence="14 15" key="1">
    <citation type="journal article" date="2009" name="PLoS ONE">
        <title>The complete genome of Teredinibacter turnerae T7901: an intracellular endosymbiont of marine wood-boring bivalves (shipworms).</title>
        <authorList>
            <person name="Yang J.C."/>
            <person name="Madupu R."/>
            <person name="Durkin A.S."/>
            <person name="Ekborg N.A."/>
            <person name="Pedamallu C.S."/>
            <person name="Hostetler J.B."/>
            <person name="Radune D."/>
            <person name="Toms B.S."/>
            <person name="Henrissat B."/>
            <person name="Coutinho P.M."/>
            <person name="Schwarz S."/>
            <person name="Field L."/>
            <person name="Trindade-Silva A.E."/>
            <person name="Soares C.A.G."/>
            <person name="Elshahawi S."/>
            <person name="Hanora A."/>
            <person name="Schmidt E.W."/>
            <person name="Haygood M.G."/>
            <person name="Posfai J."/>
            <person name="Benner J."/>
            <person name="Madinger C."/>
            <person name="Nove J."/>
            <person name="Anton B."/>
            <person name="Chaudhary K."/>
            <person name="Foster J."/>
            <person name="Holman A."/>
            <person name="Kumar S."/>
            <person name="Lessard P.A."/>
            <person name="Luyten Y.A."/>
            <person name="Slatko B."/>
            <person name="Wood N."/>
            <person name="Wu B."/>
            <person name="Teplitski M."/>
            <person name="Mougous J.D."/>
            <person name="Ward N."/>
            <person name="Eisen J.A."/>
            <person name="Badger J.H."/>
            <person name="Distel D.L."/>
        </authorList>
    </citation>
    <scope>NUCLEOTIDE SEQUENCE [LARGE SCALE GENOMIC DNA]</scope>
    <source>
        <strain evidence="15">ATCC 39867 / T7901</strain>
    </source>
</reference>
<dbReference type="eggNOG" id="COG3951">
    <property type="taxonomic scope" value="Bacteria"/>
</dbReference>
<accession>C5BRS6</accession>
<feature type="region of interest" description="Disordered" evidence="12">
    <location>
        <begin position="134"/>
        <end position="169"/>
    </location>
</feature>
<gene>
    <name evidence="14" type="primary">flgJ</name>
    <name evidence="14" type="ordered locus">TERTU_1233</name>
</gene>
<keyword evidence="6" id="KW-0574">Periplasm</keyword>
<evidence type="ECO:0000256" key="8">
    <source>
        <dbReference type="ARBA" id="ARBA00022801"/>
    </source>
</evidence>
<keyword evidence="14" id="KW-0966">Cell projection</keyword>
<dbReference type="InterPro" id="IPR051056">
    <property type="entry name" value="Glycosyl_Hydrolase_73"/>
</dbReference>
<dbReference type="STRING" id="377629.TERTU_1233"/>
<dbReference type="GO" id="GO:0071555">
    <property type="term" value="P:cell wall organization"/>
    <property type="evidence" value="ECO:0007669"/>
    <property type="project" value="UniProtKB-KW"/>
</dbReference>
<dbReference type="eggNOG" id="COG1705">
    <property type="taxonomic scope" value="Bacteria"/>
</dbReference>
<comment type="subcellular location">
    <subcellularLocation>
        <location evidence="2">Periplasm</location>
    </subcellularLocation>
</comment>
<dbReference type="Gene3D" id="1.10.530.10">
    <property type="match status" value="1"/>
</dbReference>
<dbReference type="OrthoDB" id="289937at2"/>
<keyword evidence="8" id="KW-0378">Hydrolase</keyword>
<organism evidence="14 15">
    <name type="scientific">Teredinibacter turnerae (strain ATCC 39867 / T7901)</name>
    <dbReference type="NCBI Taxonomy" id="377629"/>
    <lineage>
        <taxon>Bacteria</taxon>
        <taxon>Pseudomonadati</taxon>
        <taxon>Pseudomonadota</taxon>
        <taxon>Gammaproteobacteria</taxon>
        <taxon>Cellvibrionales</taxon>
        <taxon>Cellvibrionaceae</taxon>
        <taxon>Teredinibacter</taxon>
    </lineage>
</organism>
<dbReference type="CAZy" id="GH73">
    <property type="family name" value="Glycoside Hydrolase Family 73"/>
</dbReference>
<sequence length="336" mass="36942">MNSLNSARFMDPALLQKNVDAYTDLNSLQKLKITEDKDEALRKVAEQFESMFLNMMLKSMRDANAVFEKDSMFNSSESNFYRDMYDQQLSLTLSQRNGGIGIADTLYRQMARRYEKEFAPVGGEASLSELKRSIRPNPAAGVPPSNVSTPNVSTSSVSTSNDSAGTRIPLSQSPEEFVATVLPAVQKAADKLDVPVSVLAAQSALETGWGNSVLAHSDGRSTFNIFNIKADDRWQGDSVELRSLEFDGSSFVPQKSRFRSYESLAAAVDDYVAFIKNNPRYQQALAASADGQRYIEELAEAGYATDPAYAEKIMHTHERVATELASLGQPDGRGSL</sequence>
<evidence type="ECO:0000313" key="14">
    <source>
        <dbReference type="EMBL" id="ACR13548.1"/>
    </source>
</evidence>
<evidence type="ECO:0000256" key="10">
    <source>
        <dbReference type="ARBA" id="ARBA00023316"/>
    </source>
</evidence>
<dbReference type="EMBL" id="CP001614">
    <property type="protein sequence ID" value="ACR13548.1"/>
    <property type="molecule type" value="Genomic_DNA"/>
</dbReference>
<evidence type="ECO:0000256" key="12">
    <source>
        <dbReference type="SAM" id="MobiDB-lite"/>
    </source>
</evidence>
<dbReference type="InterPro" id="IPR002901">
    <property type="entry name" value="MGlyc_endo_b_GlcNAc-like_dom"/>
</dbReference>
<protein>
    <recommendedName>
        <fullName evidence="5">Peptidoglycan hydrolase FlgJ</fullName>
    </recommendedName>
    <alternativeName>
        <fullName evidence="11">Muramidase FlgJ</fullName>
    </alternativeName>
</protein>
<evidence type="ECO:0000259" key="13">
    <source>
        <dbReference type="SMART" id="SM00047"/>
    </source>
</evidence>
<proteinExistence type="inferred from homology"/>
<evidence type="ECO:0000256" key="2">
    <source>
        <dbReference type="ARBA" id="ARBA00004418"/>
    </source>
</evidence>
<dbReference type="InterPro" id="IPR019301">
    <property type="entry name" value="Flagellar_prot_FlgJ_N"/>
</dbReference>
<evidence type="ECO:0000256" key="3">
    <source>
        <dbReference type="ARBA" id="ARBA00006880"/>
    </source>
</evidence>
<comment type="similarity">
    <text evidence="4">In the C-terminal section; belongs to the glycosyl hydrolase 73 family.</text>
</comment>
<evidence type="ECO:0000256" key="4">
    <source>
        <dbReference type="ARBA" id="ARBA00007974"/>
    </source>
</evidence>
<keyword evidence="14" id="KW-0282">Flagellum</keyword>
<evidence type="ECO:0000256" key="9">
    <source>
        <dbReference type="ARBA" id="ARBA00023295"/>
    </source>
</evidence>
<dbReference type="PANTHER" id="PTHR33308:SF9">
    <property type="entry name" value="PEPTIDOGLYCAN HYDROLASE FLGJ"/>
    <property type="match status" value="1"/>
</dbReference>
<evidence type="ECO:0000256" key="1">
    <source>
        <dbReference type="ARBA" id="ARBA00002954"/>
    </source>
</evidence>
<dbReference type="GO" id="GO:0016798">
    <property type="term" value="F:hydrolase activity, acting on glycosyl bonds"/>
    <property type="evidence" value="ECO:0007669"/>
    <property type="project" value="UniProtKB-KW"/>
</dbReference>
<dbReference type="Pfam" id="PF10135">
    <property type="entry name" value="Rod-binding"/>
    <property type="match status" value="1"/>
</dbReference>
<comment type="similarity">
    <text evidence="3">In the N-terminal section; belongs to the FlgJ family.</text>
</comment>
<dbReference type="RefSeq" id="WP_015819662.1">
    <property type="nucleotide sequence ID" value="NC_012997.1"/>
</dbReference>
<dbReference type="GO" id="GO:0042597">
    <property type="term" value="C:periplasmic space"/>
    <property type="evidence" value="ECO:0007669"/>
    <property type="project" value="UniProtKB-SubCell"/>
</dbReference>
<keyword evidence="15" id="KW-1185">Reference proteome</keyword>